<dbReference type="AlphaFoldDB" id="A0A0F9ST43"/>
<accession>A0A0F9ST43</accession>
<feature type="non-terminal residue" evidence="1">
    <location>
        <position position="40"/>
    </location>
</feature>
<name>A0A0F9ST43_9ZZZZ</name>
<protein>
    <submittedName>
        <fullName evidence="1">Uncharacterized protein</fullName>
    </submittedName>
</protein>
<gene>
    <name evidence="1" type="ORF">LCGC14_0815160</name>
</gene>
<sequence>MVDFNKITEFFTNSTIPPNMLKRGQLVLNNFMKPIKILFE</sequence>
<dbReference type="EMBL" id="LAZR01002260">
    <property type="protein sequence ID" value="KKN32323.1"/>
    <property type="molecule type" value="Genomic_DNA"/>
</dbReference>
<evidence type="ECO:0000313" key="1">
    <source>
        <dbReference type="EMBL" id="KKN32323.1"/>
    </source>
</evidence>
<reference evidence="1" key="1">
    <citation type="journal article" date="2015" name="Nature">
        <title>Complex archaea that bridge the gap between prokaryotes and eukaryotes.</title>
        <authorList>
            <person name="Spang A."/>
            <person name="Saw J.H."/>
            <person name="Jorgensen S.L."/>
            <person name="Zaremba-Niedzwiedzka K."/>
            <person name="Martijn J."/>
            <person name="Lind A.E."/>
            <person name="van Eijk R."/>
            <person name="Schleper C."/>
            <person name="Guy L."/>
            <person name="Ettema T.J."/>
        </authorList>
    </citation>
    <scope>NUCLEOTIDE SEQUENCE</scope>
</reference>
<comment type="caution">
    <text evidence="1">The sequence shown here is derived from an EMBL/GenBank/DDBJ whole genome shotgun (WGS) entry which is preliminary data.</text>
</comment>
<proteinExistence type="predicted"/>
<organism evidence="1">
    <name type="scientific">marine sediment metagenome</name>
    <dbReference type="NCBI Taxonomy" id="412755"/>
    <lineage>
        <taxon>unclassified sequences</taxon>
        <taxon>metagenomes</taxon>
        <taxon>ecological metagenomes</taxon>
    </lineage>
</organism>